<dbReference type="Gene3D" id="1.10.287.1490">
    <property type="match status" value="1"/>
</dbReference>
<evidence type="ECO:0000256" key="5">
    <source>
        <dbReference type="ARBA" id="ARBA00022701"/>
    </source>
</evidence>
<evidence type="ECO:0000256" key="7">
    <source>
        <dbReference type="ARBA" id="ARBA00023054"/>
    </source>
</evidence>
<dbReference type="GO" id="GO:0051225">
    <property type="term" value="P:spindle assembly"/>
    <property type="evidence" value="ECO:0007669"/>
    <property type="project" value="InterPro"/>
</dbReference>
<gene>
    <name evidence="11" type="ORF">EJ05DRAFT_379667</name>
</gene>
<evidence type="ECO:0000256" key="8">
    <source>
        <dbReference type="ARBA" id="ARBA00023212"/>
    </source>
</evidence>
<keyword evidence="7 10" id="KW-0175">Coiled coil</keyword>
<dbReference type="GO" id="GO:0005874">
    <property type="term" value="C:microtubule"/>
    <property type="evidence" value="ECO:0007669"/>
    <property type="project" value="UniProtKB-KW"/>
</dbReference>
<protein>
    <recommendedName>
        <fullName evidence="13">HAUS augmin-like complex subunit 1</fullName>
    </recommendedName>
</protein>
<keyword evidence="12" id="KW-1185">Reference proteome</keyword>
<dbReference type="GO" id="GO:0005829">
    <property type="term" value="C:cytosol"/>
    <property type="evidence" value="ECO:0007669"/>
    <property type="project" value="TreeGrafter"/>
</dbReference>
<dbReference type="InterPro" id="IPR026243">
    <property type="entry name" value="HAUS1"/>
</dbReference>
<feature type="coiled-coil region" evidence="10">
    <location>
        <begin position="47"/>
        <end position="77"/>
    </location>
</feature>
<dbReference type="OrthoDB" id="5372507at2759"/>
<dbReference type="PANTHER" id="PTHR31570:SF1">
    <property type="entry name" value="HAUS AUGMIN-LIKE COMPLEX SUBUNIT 1"/>
    <property type="match status" value="1"/>
</dbReference>
<dbReference type="GO" id="GO:0051301">
    <property type="term" value="P:cell division"/>
    <property type="evidence" value="ECO:0007669"/>
    <property type="project" value="UniProtKB-KW"/>
</dbReference>
<keyword evidence="5" id="KW-0493">Microtubule</keyword>
<sequence length="295" mass="32395">MDTLSPSDLFSPSKAALHRAQAQDWAFIETWLAAHYRNRAIPPFERNDDTLKALLALAAANEKAEEETGIVNRAEREALIELEEDENNLPDTTVLVLTALKDALPAPAQSALSTLSRASVLLSTDTADTESLAHALVHLTTTSSNLEQRLAYIHTLHANLERQLAETQHTLDSVKTEPEFNVPRDLPGKTAEYTRQTKHLRSKLAEYTARLAALAESDVVGGSEVLSSEGIAGIVRAEEEIESLAEQVVSLEAQLEAFKGLPADRDAAKQKIKTLESQVVRLRAKRDKLFEDMVG</sequence>
<dbReference type="Pfam" id="PF25762">
    <property type="entry name" value="HAUS1"/>
    <property type="match status" value="1"/>
</dbReference>
<dbReference type="EMBL" id="ML996572">
    <property type="protein sequence ID" value="KAF2758168.1"/>
    <property type="molecule type" value="Genomic_DNA"/>
</dbReference>
<keyword evidence="9" id="KW-0131">Cell cycle</keyword>
<organism evidence="11 12">
    <name type="scientific">Pseudovirgaria hyperparasitica</name>
    <dbReference type="NCBI Taxonomy" id="470096"/>
    <lineage>
        <taxon>Eukaryota</taxon>
        <taxon>Fungi</taxon>
        <taxon>Dikarya</taxon>
        <taxon>Ascomycota</taxon>
        <taxon>Pezizomycotina</taxon>
        <taxon>Dothideomycetes</taxon>
        <taxon>Dothideomycetes incertae sedis</taxon>
        <taxon>Acrospermales</taxon>
        <taxon>Acrospermaceae</taxon>
        <taxon>Pseudovirgaria</taxon>
    </lineage>
</organism>
<evidence type="ECO:0000256" key="10">
    <source>
        <dbReference type="SAM" id="Coils"/>
    </source>
</evidence>
<dbReference type="AlphaFoldDB" id="A0A6A6W5G2"/>
<evidence type="ECO:0000313" key="11">
    <source>
        <dbReference type="EMBL" id="KAF2758168.1"/>
    </source>
</evidence>
<dbReference type="Proteomes" id="UP000799437">
    <property type="component" value="Unassembled WGS sequence"/>
</dbReference>
<accession>A0A6A6W5G2</accession>
<evidence type="ECO:0000313" key="12">
    <source>
        <dbReference type="Proteomes" id="UP000799437"/>
    </source>
</evidence>
<dbReference type="GO" id="GO:0005819">
    <property type="term" value="C:spindle"/>
    <property type="evidence" value="ECO:0007669"/>
    <property type="project" value="UniProtKB-SubCell"/>
</dbReference>
<keyword evidence="3" id="KW-0963">Cytoplasm</keyword>
<keyword evidence="4" id="KW-0132">Cell division</keyword>
<evidence type="ECO:0000256" key="2">
    <source>
        <dbReference type="ARBA" id="ARBA00005479"/>
    </source>
</evidence>
<feature type="coiled-coil region" evidence="10">
    <location>
        <begin position="234"/>
        <end position="292"/>
    </location>
</feature>
<evidence type="ECO:0000256" key="4">
    <source>
        <dbReference type="ARBA" id="ARBA00022618"/>
    </source>
</evidence>
<evidence type="ECO:0000256" key="9">
    <source>
        <dbReference type="ARBA" id="ARBA00023306"/>
    </source>
</evidence>
<evidence type="ECO:0000256" key="3">
    <source>
        <dbReference type="ARBA" id="ARBA00022490"/>
    </source>
</evidence>
<keyword evidence="6" id="KW-0498">Mitosis</keyword>
<dbReference type="GO" id="GO:0070652">
    <property type="term" value="C:HAUS complex"/>
    <property type="evidence" value="ECO:0007669"/>
    <property type="project" value="InterPro"/>
</dbReference>
<evidence type="ECO:0008006" key="13">
    <source>
        <dbReference type="Google" id="ProtNLM"/>
    </source>
</evidence>
<dbReference type="GeneID" id="54482271"/>
<dbReference type="PANTHER" id="PTHR31570">
    <property type="entry name" value="HAUS AUGMIN-LIKE COMPLEX SUBUNIT 1"/>
    <property type="match status" value="1"/>
</dbReference>
<comment type="similarity">
    <text evidence="2">Belongs to the HAUS1 family.</text>
</comment>
<proteinExistence type="inferred from homology"/>
<evidence type="ECO:0000256" key="6">
    <source>
        <dbReference type="ARBA" id="ARBA00022776"/>
    </source>
</evidence>
<name>A0A6A6W5G2_9PEZI</name>
<evidence type="ECO:0000256" key="1">
    <source>
        <dbReference type="ARBA" id="ARBA00004186"/>
    </source>
</evidence>
<comment type="subcellular location">
    <subcellularLocation>
        <location evidence="1">Cytoplasm</location>
        <location evidence="1">Cytoskeleton</location>
        <location evidence="1">Spindle</location>
    </subcellularLocation>
</comment>
<keyword evidence="8" id="KW-0206">Cytoskeleton</keyword>
<reference evidence="11" key="1">
    <citation type="journal article" date="2020" name="Stud. Mycol.">
        <title>101 Dothideomycetes genomes: a test case for predicting lifestyles and emergence of pathogens.</title>
        <authorList>
            <person name="Haridas S."/>
            <person name="Albert R."/>
            <person name="Binder M."/>
            <person name="Bloem J."/>
            <person name="Labutti K."/>
            <person name="Salamov A."/>
            <person name="Andreopoulos B."/>
            <person name="Baker S."/>
            <person name="Barry K."/>
            <person name="Bills G."/>
            <person name="Bluhm B."/>
            <person name="Cannon C."/>
            <person name="Castanera R."/>
            <person name="Culley D."/>
            <person name="Daum C."/>
            <person name="Ezra D."/>
            <person name="Gonzalez J."/>
            <person name="Henrissat B."/>
            <person name="Kuo A."/>
            <person name="Liang C."/>
            <person name="Lipzen A."/>
            <person name="Lutzoni F."/>
            <person name="Magnuson J."/>
            <person name="Mondo S."/>
            <person name="Nolan M."/>
            <person name="Ohm R."/>
            <person name="Pangilinan J."/>
            <person name="Park H.-J."/>
            <person name="Ramirez L."/>
            <person name="Alfaro M."/>
            <person name="Sun H."/>
            <person name="Tritt A."/>
            <person name="Yoshinaga Y."/>
            <person name="Zwiers L.-H."/>
            <person name="Turgeon B."/>
            <person name="Goodwin S."/>
            <person name="Spatafora J."/>
            <person name="Crous P."/>
            <person name="Grigoriev I."/>
        </authorList>
    </citation>
    <scope>NUCLEOTIDE SEQUENCE</scope>
    <source>
        <strain evidence="11">CBS 121739</strain>
    </source>
</reference>
<dbReference type="RefSeq" id="XP_033600619.1">
    <property type="nucleotide sequence ID" value="XM_033741217.1"/>
</dbReference>